<evidence type="ECO:0000313" key="3">
    <source>
        <dbReference type="Proteomes" id="UP001595891"/>
    </source>
</evidence>
<dbReference type="EMBL" id="JBHSFN010000001">
    <property type="protein sequence ID" value="MFC4585032.1"/>
    <property type="molecule type" value="Genomic_DNA"/>
</dbReference>
<accession>A0ABV9E697</accession>
<dbReference type="Proteomes" id="UP001595891">
    <property type="component" value="Unassembled WGS sequence"/>
</dbReference>
<keyword evidence="1" id="KW-0472">Membrane</keyword>
<proteinExistence type="predicted"/>
<evidence type="ECO:0000313" key="2">
    <source>
        <dbReference type="EMBL" id="MFC4585032.1"/>
    </source>
</evidence>
<evidence type="ECO:0000256" key="1">
    <source>
        <dbReference type="SAM" id="Phobius"/>
    </source>
</evidence>
<dbReference type="RefSeq" id="WP_380706312.1">
    <property type="nucleotide sequence ID" value="NZ_JBHSFN010000001.1"/>
</dbReference>
<feature type="transmembrane region" description="Helical" evidence="1">
    <location>
        <begin position="46"/>
        <end position="64"/>
    </location>
</feature>
<sequence>MIGPDIVLMSRGRGLSVPGGFTAVDANDGREVVEATGTGKELAMEGLTIAILMITLFSGVFFSWRNRQGEVALEPVAGDFPLTPERAAEIAVEAGLTARERVLGRTVPVVRTAGGLRFEIRCRAGKVAFEIRESGSAHSRVAGRAEEIAIIRLPELGGLGTSSTNVLYKKMGMPRDPAKLLRRRERVFRALERASCGDGHDGVHERAGALMDAEEVSR</sequence>
<reference evidence="3" key="1">
    <citation type="journal article" date="2019" name="Int. J. Syst. Evol. Microbiol.">
        <title>The Global Catalogue of Microorganisms (GCM) 10K type strain sequencing project: providing services to taxonomists for standard genome sequencing and annotation.</title>
        <authorList>
            <consortium name="The Broad Institute Genomics Platform"/>
            <consortium name="The Broad Institute Genome Sequencing Center for Infectious Disease"/>
            <person name="Wu L."/>
            <person name="Ma J."/>
        </authorList>
    </citation>
    <scope>NUCLEOTIDE SEQUENCE [LARGE SCALE GENOMIC DNA]</scope>
    <source>
        <strain evidence="3">CCUG 49560</strain>
    </source>
</reference>
<comment type="caution">
    <text evidence="2">The sequence shown here is derived from an EMBL/GenBank/DDBJ whole genome shotgun (WGS) entry which is preliminary data.</text>
</comment>
<name>A0ABV9E697_9ACTN</name>
<gene>
    <name evidence="2" type="ORF">ACFO8L_03030</name>
</gene>
<keyword evidence="1" id="KW-1133">Transmembrane helix</keyword>
<keyword evidence="1" id="KW-0812">Transmembrane</keyword>
<organism evidence="2 3">
    <name type="scientific">Sphaerisporangium corydalis</name>
    <dbReference type="NCBI Taxonomy" id="1441875"/>
    <lineage>
        <taxon>Bacteria</taxon>
        <taxon>Bacillati</taxon>
        <taxon>Actinomycetota</taxon>
        <taxon>Actinomycetes</taxon>
        <taxon>Streptosporangiales</taxon>
        <taxon>Streptosporangiaceae</taxon>
        <taxon>Sphaerisporangium</taxon>
    </lineage>
</organism>
<protein>
    <submittedName>
        <fullName evidence="2">Uncharacterized protein</fullName>
    </submittedName>
</protein>
<keyword evidence="3" id="KW-1185">Reference proteome</keyword>